<feature type="transmembrane region" description="Helical" evidence="1">
    <location>
        <begin position="271"/>
        <end position="292"/>
    </location>
</feature>
<comment type="caution">
    <text evidence="2">The sequence shown here is derived from an EMBL/GenBank/DDBJ whole genome shotgun (WGS) entry which is preliminary data.</text>
</comment>
<feature type="transmembrane region" description="Helical" evidence="1">
    <location>
        <begin position="96"/>
        <end position="116"/>
    </location>
</feature>
<protein>
    <submittedName>
        <fullName evidence="2">Uncharacterized protein</fullName>
    </submittedName>
</protein>
<evidence type="ECO:0000313" key="3">
    <source>
        <dbReference type="Proteomes" id="UP000037035"/>
    </source>
</evidence>
<evidence type="ECO:0000313" key="2">
    <source>
        <dbReference type="EMBL" id="KNZ61454.1"/>
    </source>
</evidence>
<feature type="transmembrane region" description="Helical" evidence="1">
    <location>
        <begin position="191"/>
        <end position="210"/>
    </location>
</feature>
<proteinExistence type="predicted"/>
<keyword evidence="3" id="KW-1185">Reference proteome</keyword>
<gene>
    <name evidence="2" type="ORF">VP01_1398g2</name>
</gene>
<evidence type="ECO:0000256" key="1">
    <source>
        <dbReference type="SAM" id="Phobius"/>
    </source>
</evidence>
<dbReference type="EMBL" id="LAVV01004431">
    <property type="protein sequence ID" value="KNZ61454.1"/>
    <property type="molecule type" value="Genomic_DNA"/>
</dbReference>
<keyword evidence="1" id="KW-0812">Transmembrane</keyword>
<organism evidence="2 3">
    <name type="scientific">Puccinia sorghi</name>
    <dbReference type="NCBI Taxonomy" id="27349"/>
    <lineage>
        <taxon>Eukaryota</taxon>
        <taxon>Fungi</taxon>
        <taxon>Dikarya</taxon>
        <taxon>Basidiomycota</taxon>
        <taxon>Pucciniomycotina</taxon>
        <taxon>Pucciniomycetes</taxon>
        <taxon>Pucciniales</taxon>
        <taxon>Pucciniaceae</taxon>
        <taxon>Puccinia</taxon>
    </lineage>
</organism>
<name>A0A0L6VL76_9BASI</name>
<keyword evidence="1" id="KW-1133">Transmembrane helix</keyword>
<sequence>MSIHQIQFIQNENWLARMSKEFFFSFFFFLILQVHWSIIKKLSSFWDRQELKFIMKAFISTAIKSTLTTQKTPLYLHQNFFFPFNQKLSYLPPMELMYHLMGIFTLNYFFLLSFHICFSDQTISFILFISVVKFHHFLQIIPLLNRIIFSFSKKKKLTTKPKIKCRKNRRTEDEKRRENEQKKKEEKSECLIVNCSLVSMHIIGLLYMGFKANNFSLDILIDSCGALCTSWLSSSFPFPFFFCCFQTSECSVSNNESCLIIRLILIVQVGRSYFCFVFMDPVVIGTLINPYYKKKKKKKKKVYFDPMTNQTPSGLNCPEMAQISTQYCSGCIPGLTHVFYCVQTHNTHSLLSSFLCHIEFFIFLILVSTVIHLNLGFSFLWFLCLLRIYLIQLEGVYDSYGCDERWLSMRRPDI</sequence>
<feature type="transmembrane region" description="Helical" evidence="1">
    <location>
        <begin position="22"/>
        <end position="39"/>
    </location>
</feature>
<reference evidence="2 3" key="1">
    <citation type="submission" date="2015-08" db="EMBL/GenBank/DDBJ databases">
        <title>Next Generation Sequencing and Analysis of the Genome of Puccinia sorghi L Schw, the Causal Agent of Maize Common Rust.</title>
        <authorList>
            <person name="Rochi L."/>
            <person name="Burguener G."/>
            <person name="Darino M."/>
            <person name="Turjanski A."/>
            <person name="Kreff E."/>
            <person name="Dieguez M.J."/>
            <person name="Sacco F."/>
        </authorList>
    </citation>
    <scope>NUCLEOTIDE SEQUENCE [LARGE SCALE GENOMIC DNA]</scope>
    <source>
        <strain evidence="2 3">RO10H11247</strain>
    </source>
</reference>
<dbReference type="AlphaFoldDB" id="A0A0L6VL76"/>
<accession>A0A0L6VL76</accession>
<feature type="transmembrane region" description="Helical" evidence="1">
    <location>
        <begin position="360"/>
        <end position="390"/>
    </location>
</feature>
<keyword evidence="1" id="KW-0472">Membrane</keyword>
<dbReference type="VEuPathDB" id="FungiDB:VP01_1398g2"/>
<dbReference type="Proteomes" id="UP000037035">
    <property type="component" value="Unassembled WGS sequence"/>
</dbReference>